<dbReference type="PANTHER" id="PTHR47992">
    <property type="entry name" value="PROTEIN PHOSPHATASE"/>
    <property type="match status" value="1"/>
</dbReference>
<keyword evidence="8" id="KW-0464">Manganese</keyword>
<keyword evidence="6" id="KW-0460">Magnesium</keyword>
<dbReference type="PROSITE" id="PS01032">
    <property type="entry name" value="PPM_1"/>
    <property type="match status" value="1"/>
</dbReference>
<keyword evidence="13" id="KW-1185">Reference proteome</keyword>
<evidence type="ECO:0000256" key="8">
    <source>
        <dbReference type="ARBA" id="ARBA00023211"/>
    </source>
</evidence>
<reference evidence="12" key="2">
    <citation type="submission" date="2020-08" db="EMBL/GenBank/DDBJ databases">
        <title>Plant Genome Project.</title>
        <authorList>
            <person name="Zhang R.-G."/>
        </authorList>
    </citation>
    <scope>NUCLEOTIDE SEQUENCE</scope>
    <source>
        <strain evidence="12">Huo1</strain>
        <tissue evidence="12">Leaf</tissue>
    </source>
</reference>
<dbReference type="AlphaFoldDB" id="A0A8X8XN08"/>
<feature type="transmembrane region" description="Helical" evidence="10">
    <location>
        <begin position="373"/>
        <end position="394"/>
    </location>
</feature>
<protein>
    <recommendedName>
        <fullName evidence="3">protein-serine/threonine phosphatase</fullName>
        <ecNumber evidence="3">3.1.3.16</ecNumber>
    </recommendedName>
</protein>
<keyword evidence="5 9" id="KW-0378">Hydrolase</keyword>
<evidence type="ECO:0000259" key="11">
    <source>
        <dbReference type="PROSITE" id="PS51746"/>
    </source>
</evidence>
<comment type="caution">
    <text evidence="12">The sequence shown here is derived from an EMBL/GenBank/DDBJ whole genome shotgun (WGS) entry which is preliminary data.</text>
</comment>
<name>A0A8X8XN08_SALSN</name>
<dbReference type="GO" id="GO:0004722">
    <property type="term" value="F:protein serine/threonine phosphatase activity"/>
    <property type="evidence" value="ECO:0007669"/>
    <property type="project" value="UniProtKB-EC"/>
</dbReference>
<dbReference type="PROSITE" id="PS51746">
    <property type="entry name" value="PPM_2"/>
    <property type="match status" value="1"/>
</dbReference>
<evidence type="ECO:0000256" key="5">
    <source>
        <dbReference type="ARBA" id="ARBA00022801"/>
    </source>
</evidence>
<keyword evidence="4" id="KW-0479">Metal-binding</keyword>
<evidence type="ECO:0000256" key="1">
    <source>
        <dbReference type="ARBA" id="ARBA00001936"/>
    </source>
</evidence>
<dbReference type="GO" id="GO:0046872">
    <property type="term" value="F:metal ion binding"/>
    <property type="evidence" value="ECO:0007669"/>
    <property type="project" value="UniProtKB-KW"/>
</dbReference>
<gene>
    <name evidence="12" type="ORF">SASPL_119231</name>
</gene>
<dbReference type="CDD" id="cd00143">
    <property type="entry name" value="PP2Cc"/>
    <property type="match status" value="1"/>
</dbReference>
<dbReference type="Gene3D" id="3.60.40.10">
    <property type="entry name" value="PPM-type phosphatase domain"/>
    <property type="match status" value="1"/>
</dbReference>
<keyword evidence="7 9" id="KW-0904">Protein phosphatase</keyword>
<proteinExistence type="inferred from homology"/>
<dbReference type="Pfam" id="PF00481">
    <property type="entry name" value="PP2C"/>
    <property type="match status" value="1"/>
</dbReference>
<dbReference type="Proteomes" id="UP000298416">
    <property type="component" value="Unassembled WGS sequence"/>
</dbReference>
<dbReference type="FunFam" id="3.60.40.10:FF:000291">
    <property type="entry name" value="Protein phosphatase 2C 50"/>
    <property type="match status" value="1"/>
</dbReference>
<evidence type="ECO:0000256" key="3">
    <source>
        <dbReference type="ARBA" id="ARBA00013081"/>
    </source>
</evidence>
<evidence type="ECO:0000256" key="6">
    <source>
        <dbReference type="ARBA" id="ARBA00022842"/>
    </source>
</evidence>
<dbReference type="EC" id="3.1.3.16" evidence="3"/>
<dbReference type="InterPro" id="IPR000222">
    <property type="entry name" value="PP2C_BS"/>
</dbReference>
<evidence type="ECO:0000256" key="7">
    <source>
        <dbReference type="ARBA" id="ARBA00022912"/>
    </source>
</evidence>
<evidence type="ECO:0000313" key="13">
    <source>
        <dbReference type="Proteomes" id="UP000298416"/>
    </source>
</evidence>
<evidence type="ECO:0000256" key="9">
    <source>
        <dbReference type="RuleBase" id="RU003465"/>
    </source>
</evidence>
<keyword evidence="10" id="KW-0472">Membrane</keyword>
<evidence type="ECO:0000313" key="12">
    <source>
        <dbReference type="EMBL" id="KAG6417081.1"/>
    </source>
</evidence>
<comment type="cofactor">
    <cofactor evidence="1">
        <name>Mn(2+)</name>
        <dbReference type="ChEBI" id="CHEBI:29035"/>
    </cofactor>
</comment>
<dbReference type="InterPro" id="IPR001932">
    <property type="entry name" value="PPM-type_phosphatase-like_dom"/>
</dbReference>
<sequence>MSFELMDSLLLRSEIEALTSVDDENEDSALGDLGSEITSVIFLDSDSEESRSGVSFIMAATYEDENWLHSTDGRQLSEVGDPNLDGLSMVSDASSLCGLEVKPETGAPFAVVESSRSAVELISNTSESLSVAVDNGEEIVDCSSSRPSLDVVPLDFGSNGRASRSIFEVSYVPLWGFTSVPGRRTDMEDAVSIVPNFVEIPLQMLVDRPPDGLTSRVTHLTGHFFGVFDGHGGAKVADYCRDRIHSALAEEIEIISTELSDEGDRRGPREELWTRVFTRCFHKVDDEVGGEGGRAPIARETVGSTAIVAIVCTSHIIVANCGDSRAVLCRRREAVALSVDHKDEYARIEAAGGRVFNWDGCRVSGVLAMSRSIGMFFIASMYTYNGVFAILFVFESERINVLVGDRYLKSLVIPDPEVMVVPRTRDDECLILASDGLWDEMSNEEACDGARRVLQLWYRNNAAPPPSERGKSVDPASQAAAEAVTQRAFQKGSRDNISVVVLDLKRQRKGRSRP</sequence>
<comment type="similarity">
    <text evidence="9">Belongs to the PP2C family.</text>
</comment>
<accession>A0A8X8XN08</accession>
<dbReference type="InterPro" id="IPR015655">
    <property type="entry name" value="PP2C"/>
</dbReference>
<dbReference type="InterPro" id="IPR036457">
    <property type="entry name" value="PPM-type-like_dom_sf"/>
</dbReference>
<feature type="domain" description="PPM-type phosphatase" evidence="11">
    <location>
        <begin position="174"/>
        <end position="504"/>
    </location>
</feature>
<keyword evidence="10" id="KW-1133">Transmembrane helix</keyword>
<dbReference type="SMART" id="SM00332">
    <property type="entry name" value="PP2Cc"/>
    <property type="match status" value="1"/>
</dbReference>
<evidence type="ECO:0000256" key="2">
    <source>
        <dbReference type="ARBA" id="ARBA00001946"/>
    </source>
</evidence>
<dbReference type="SUPFAM" id="SSF81606">
    <property type="entry name" value="PP2C-like"/>
    <property type="match status" value="1"/>
</dbReference>
<organism evidence="12">
    <name type="scientific">Salvia splendens</name>
    <name type="common">Scarlet sage</name>
    <dbReference type="NCBI Taxonomy" id="180675"/>
    <lineage>
        <taxon>Eukaryota</taxon>
        <taxon>Viridiplantae</taxon>
        <taxon>Streptophyta</taxon>
        <taxon>Embryophyta</taxon>
        <taxon>Tracheophyta</taxon>
        <taxon>Spermatophyta</taxon>
        <taxon>Magnoliopsida</taxon>
        <taxon>eudicotyledons</taxon>
        <taxon>Gunneridae</taxon>
        <taxon>Pentapetalae</taxon>
        <taxon>asterids</taxon>
        <taxon>lamiids</taxon>
        <taxon>Lamiales</taxon>
        <taxon>Lamiaceae</taxon>
        <taxon>Nepetoideae</taxon>
        <taxon>Mentheae</taxon>
        <taxon>Salviinae</taxon>
        <taxon>Salvia</taxon>
        <taxon>Salvia subgen. Calosphace</taxon>
        <taxon>core Calosphace</taxon>
    </lineage>
</organism>
<dbReference type="EMBL" id="PNBA02000007">
    <property type="protein sequence ID" value="KAG6417081.1"/>
    <property type="molecule type" value="Genomic_DNA"/>
</dbReference>
<comment type="cofactor">
    <cofactor evidence="2">
        <name>Mg(2+)</name>
        <dbReference type="ChEBI" id="CHEBI:18420"/>
    </cofactor>
</comment>
<evidence type="ECO:0000256" key="10">
    <source>
        <dbReference type="SAM" id="Phobius"/>
    </source>
</evidence>
<evidence type="ECO:0000256" key="4">
    <source>
        <dbReference type="ARBA" id="ARBA00022723"/>
    </source>
</evidence>
<reference evidence="12" key="1">
    <citation type="submission" date="2018-01" db="EMBL/GenBank/DDBJ databases">
        <authorList>
            <person name="Mao J.F."/>
        </authorList>
    </citation>
    <scope>NUCLEOTIDE SEQUENCE</scope>
    <source>
        <strain evidence="12">Huo1</strain>
        <tissue evidence="12">Leaf</tissue>
    </source>
</reference>
<keyword evidence="10" id="KW-0812">Transmembrane</keyword>